<keyword evidence="2 4" id="KW-0503">Monooxygenase</keyword>
<name>A0AAW4PJI6_9EURY</name>
<dbReference type="InterPro" id="IPR050493">
    <property type="entry name" value="FAD-dep_Monooxygenase_BioMet"/>
</dbReference>
<reference evidence="4 5" key="1">
    <citation type="submission" date="2021-06" db="EMBL/GenBank/DDBJ databases">
        <title>Halomicroarcula sp. a new haloarchaeum isolated from saline soil.</title>
        <authorList>
            <person name="Duran-Viseras A."/>
            <person name="Sanchez-Porro C."/>
            <person name="Ventosa A."/>
        </authorList>
    </citation>
    <scope>NUCLEOTIDE SEQUENCE [LARGE SCALE GENOMIC DNA]</scope>
    <source>
        <strain evidence="4 5">F27</strain>
    </source>
</reference>
<evidence type="ECO:0000313" key="4">
    <source>
        <dbReference type="EMBL" id="MBX0297808.1"/>
    </source>
</evidence>
<evidence type="ECO:0000313" key="5">
    <source>
        <dbReference type="Proteomes" id="UP001430455"/>
    </source>
</evidence>
<dbReference type="SUPFAM" id="SSF51905">
    <property type="entry name" value="FAD/NAD(P)-binding domain"/>
    <property type="match status" value="1"/>
</dbReference>
<dbReference type="InterPro" id="IPR002938">
    <property type="entry name" value="FAD-bd"/>
</dbReference>
<comment type="caution">
    <text evidence="4">The sequence shown here is derived from an EMBL/GenBank/DDBJ whole genome shotgun (WGS) entry which is preliminary data.</text>
</comment>
<dbReference type="EMBL" id="RKLT01000028">
    <property type="protein sequence ID" value="MBX0297808.1"/>
    <property type="molecule type" value="Genomic_DNA"/>
</dbReference>
<proteinExistence type="predicted"/>
<evidence type="ECO:0000256" key="1">
    <source>
        <dbReference type="ARBA" id="ARBA00023002"/>
    </source>
</evidence>
<gene>
    <name evidence="4" type="ORF">EGH23_23345</name>
</gene>
<dbReference type="RefSeq" id="WP_220582392.1">
    <property type="nucleotide sequence ID" value="NZ_RKLT01000028.1"/>
</dbReference>
<keyword evidence="5" id="KW-1185">Reference proteome</keyword>
<dbReference type="AlphaFoldDB" id="A0AAW4PJI6"/>
<accession>A0AAW4PJI6</accession>
<dbReference type="GO" id="GO:0071949">
    <property type="term" value="F:FAD binding"/>
    <property type="evidence" value="ECO:0007669"/>
    <property type="project" value="InterPro"/>
</dbReference>
<dbReference type="GO" id="GO:0004497">
    <property type="term" value="F:monooxygenase activity"/>
    <property type="evidence" value="ECO:0007669"/>
    <property type="project" value="UniProtKB-KW"/>
</dbReference>
<dbReference type="PRINTS" id="PR00420">
    <property type="entry name" value="RNGMNOXGNASE"/>
</dbReference>
<evidence type="ECO:0000259" key="3">
    <source>
        <dbReference type="Pfam" id="PF01494"/>
    </source>
</evidence>
<organism evidence="4 5">
    <name type="scientific">Haloarcula nitratireducens</name>
    <dbReference type="NCBI Taxonomy" id="2487749"/>
    <lineage>
        <taxon>Archaea</taxon>
        <taxon>Methanobacteriati</taxon>
        <taxon>Methanobacteriota</taxon>
        <taxon>Stenosarchaea group</taxon>
        <taxon>Halobacteria</taxon>
        <taxon>Halobacteriales</taxon>
        <taxon>Haloarculaceae</taxon>
        <taxon>Haloarcula</taxon>
    </lineage>
</organism>
<dbReference type="InterPro" id="IPR036188">
    <property type="entry name" value="FAD/NAD-bd_sf"/>
</dbReference>
<dbReference type="Pfam" id="PF01494">
    <property type="entry name" value="FAD_binding_3"/>
    <property type="match status" value="1"/>
</dbReference>
<dbReference type="Gene3D" id="3.50.50.60">
    <property type="entry name" value="FAD/NAD(P)-binding domain"/>
    <property type="match status" value="1"/>
</dbReference>
<evidence type="ECO:0000256" key="2">
    <source>
        <dbReference type="ARBA" id="ARBA00023033"/>
    </source>
</evidence>
<dbReference type="PANTHER" id="PTHR13789:SF309">
    <property type="entry name" value="PUTATIVE (AFU_ORTHOLOGUE AFUA_6G14510)-RELATED"/>
    <property type="match status" value="1"/>
</dbReference>
<sequence>MPTNQPPSPILSKQAQSNRTLTNNGSTREIAIVGGGICGLTVAVALEQRGLSPTVYEAASKYQPIGAGILLQTNALLVFDRLGIADRICDVGMQLDTGGLRSPNGSFMTQFDLNDVERREFGYGFVAIHRADLQRLLLDELDTDVRTGMACVDVDGTDPPVVHFANGTTITPDILVGADGIHSTVRNVVAPDVEPRQLGGVAYRTLVTLDLPAPYQTQGFEIWGDGTYTGGSPVDENRFYWFATAPEPLTDDYEATDTTVSALRTRLADYPDPIPAILDRLNPDDLIMTDLEDLPSLDVWSRDRVVLAGDAAHAMLPFAGQGAAQAIEDGLLLADAIASHERHDRAFATYESERKPRADRVRSESYRLGRLGTIQSSLGCGLRNFVIDTVPDAVLRHVRRRQAAGTSLPG</sequence>
<feature type="domain" description="FAD-binding" evidence="3">
    <location>
        <begin position="29"/>
        <end position="362"/>
    </location>
</feature>
<protein>
    <submittedName>
        <fullName evidence="4">FAD-dependent monooxygenase</fullName>
    </submittedName>
</protein>
<keyword evidence="1" id="KW-0560">Oxidoreductase</keyword>
<dbReference type="Proteomes" id="UP001430455">
    <property type="component" value="Unassembled WGS sequence"/>
</dbReference>
<dbReference type="PANTHER" id="PTHR13789">
    <property type="entry name" value="MONOOXYGENASE"/>
    <property type="match status" value="1"/>
</dbReference>